<dbReference type="AlphaFoldDB" id="A0A2W5HT80"/>
<dbReference type="PANTHER" id="PTHR21091:SF169">
    <property type="entry name" value="UROPORPHYRINOGEN DECARBOXYLASE"/>
    <property type="match status" value="1"/>
</dbReference>
<evidence type="ECO:0000259" key="1">
    <source>
        <dbReference type="PROSITE" id="PS00906"/>
    </source>
</evidence>
<comment type="caution">
    <text evidence="2">The sequence shown here is derived from an EMBL/GenBank/DDBJ whole genome shotgun (WGS) entry which is preliminary data.</text>
</comment>
<evidence type="ECO:0000313" key="2">
    <source>
        <dbReference type="EMBL" id="PZP56819.1"/>
    </source>
</evidence>
<proteinExistence type="predicted"/>
<dbReference type="InterPro" id="IPR038071">
    <property type="entry name" value="UROD/MetE-like_sf"/>
</dbReference>
<gene>
    <name evidence="2" type="ORF">DI586_02390</name>
</gene>
<dbReference type="Proteomes" id="UP000249739">
    <property type="component" value="Unassembled WGS sequence"/>
</dbReference>
<dbReference type="GO" id="GO:0004853">
    <property type="term" value="F:uroporphyrinogen decarboxylase activity"/>
    <property type="evidence" value="ECO:0007669"/>
    <property type="project" value="InterPro"/>
</dbReference>
<accession>A0A2W5HT80</accession>
<dbReference type="EMBL" id="QFOT01000014">
    <property type="protein sequence ID" value="PZP56819.1"/>
    <property type="molecule type" value="Genomic_DNA"/>
</dbReference>
<protein>
    <submittedName>
        <fullName evidence="2">Uroporphyrinogen decarboxylase</fullName>
    </submittedName>
</protein>
<dbReference type="Gene3D" id="3.20.20.210">
    <property type="match status" value="1"/>
</dbReference>
<dbReference type="InterPro" id="IPR000257">
    <property type="entry name" value="Uroporphyrinogen_deCOase"/>
</dbReference>
<organism evidence="2 3">
    <name type="scientific">Micavibrio aeruginosavorus</name>
    <dbReference type="NCBI Taxonomy" id="349221"/>
    <lineage>
        <taxon>Bacteria</taxon>
        <taxon>Pseudomonadati</taxon>
        <taxon>Bdellovibrionota</taxon>
        <taxon>Bdellovibrionia</taxon>
        <taxon>Bdellovibrionales</taxon>
        <taxon>Pseudobdellovibrionaceae</taxon>
        <taxon>Micavibrio</taxon>
    </lineage>
</organism>
<reference evidence="2 3" key="1">
    <citation type="submission" date="2017-08" db="EMBL/GenBank/DDBJ databases">
        <title>Infants hospitalized years apart are colonized by the same room-sourced microbial strains.</title>
        <authorList>
            <person name="Brooks B."/>
            <person name="Olm M.R."/>
            <person name="Firek B.A."/>
            <person name="Baker R."/>
            <person name="Thomas B.C."/>
            <person name="Morowitz M.J."/>
            <person name="Banfield J.F."/>
        </authorList>
    </citation>
    <scope>NUCLEOTIDE SEQUENCE [LARGE SCALE GENOMIC DNA]</scope>
    <source>
        <strain evidence="2">S2_006_000_R2_64</strain>
    </source>
</reference>
<dbReference type="Pfam" id="PF01208">
    <property type="entry name" value="URO-D"/>
    <property type="match status" value="1"/>
</dbReference>
<name>A0A2W5HT80_9BACT</name>
<dbReference type="SUPFAM" id="SSF51726">
    <property type="entry name" value="UROD/MetE-like"/>
    <property type="match status" value="1"/>
</dbReference>
<evidence type="ECO:0000313" key="3">
    <source>
        <dbReference type="Proteomes" id="UP000249739"/>
    </source>
</evidence>
<dbReference type="PANTHER" id="PTHR21091">
    <property type="entry name" value="METHYLTETRAHYDROFOLATE:HOMOCYSTEINE METHYLTRANSFERASE RELATED"/>
    <property type="match status" value="1"/>
</dbReference>
<dbReference type="GO" id="GO:0005829">
    <property type="term" value="C:cytosol"/>
    <property type="evidence" value="ECO:0007669"/>
    <property type="project" value="TreeGrafter"/>
</dbReference>
<dbReference type="GO" id="GO:0006783">
    <property type="term" value="P:heme biosynthetic process"/>
    <property type="evidence" value="ECO:0007669"/>
    <property type="project" value="TreeGrafter"/>
</dbReference>
<dbReference type="PROSITE" id="PS00906">
    <property type="entry name" value="UROD_1"/>
    <property type="match status" value="1"/>
</dbReference>
<sequence>MTNNFIKALKRENDATPPVWMMRQAGRYHSHYQGMKQSHTFEELCKDPKLAAEVAMGPIRDFDFDAAILFSDILFPLEIMGTPLEFAPGPKLGFHLKTLNDLNRYIKADISKLDFQAEALTLTREALPQNKSLIGFVGSPLTLYVFAVHGTHKTDLTDARNGLKDGRFAGFMDRLLPVLTANMISQAKAKPDVMAIFDSCAGDISVDDYKNTYLPYLAKLLTDFKSACPDMPVIYYGQNIGAEYWGLLDVLPITVLGVDHRQNLTSAMNEFSDEFALQGNFDPEYLTLPEDECLTKIQNYFDAIHSLPKDIRKGWIAGLGHGVTPQAKEQNVRNFISELRKRDW</sequence>
<feature type="domain" description="Uroporphyrinogen decarboxylase (URO-D)" evidence="1">
    <location>
        <begin position="18"/>
        <end position="27"/>
    </location>
</feature>